<accession>A0A495XLB3</accession>
<feature type="region of interest" description="Disordered" evidence="1">
    <location>
        <begin position="183"/>
        <end position="204"/>
    </location>
</feature>
<name>A0A495XLB3_9PSEU</name>
<feature type="region of interest" description="Disordered" evidence="1">
    <location>
        <begin position="231"/>
        <end position="253"/>
    </location>
</feature>
<feature type="region of interest" description="Disordered" evidence="1">
    <location>
        <begin position="1"/>
        <end position="38"/>
    </location>
</feature>
<feature type="compositionally biased region" description="Polar residues" evidence="1">
    <location>
        <begin position="189"/>
        <end position="199"/>
    </location>
</feature>
<feature type="compositionally biased region" description="Basic and acidic residues" evidence="1">
    <location>
        <begin position="16"/>
        <end position="26"/>
    </location>
</feature>
<dbReference type="AlphaFoldDB" id="A0A495XLB3"/>
<protein>
    <submittedName>
        <fullName evidence="2">Phage terminase small subunit</fullName>
    </submittedName>
</protein>
<evidence type="ECO:0000256" key="1">
    <source>
        <dbReference type="SAM" id="MobiDB-lite"/>
    </source>
</evidence>
<dbReference type="Gene3D" id="1.25.40.10">
    <property type="entry name" value="Tetratricopeptide repeat domain"/>
    <property type="match status" value="1"/>
</dbReference>
<keyword evidence="3" id="KW-1185">Reference proteome</keyword>
<dbReference type="Proteomes" id="UP000272729">
    <property type="component" value="Unassembled WGS sequence"/>
</dbReference>
<dbReference type="EMBL" id="RBXR01000001">
    <property type="protein sequence ID" value="RKT74439.1"/>
    <property type="molecule type" value="Genomic_DNA"/>
</dbReference>
<dbReference type="RefSeq" id="WP_211351455.1">
    <property type="nucleotide sequence ID" value="NZ_JBIUBA010000003.1"/>
</dbReference>
<evidence type="ECO:0000313" key="2">
    <source>
        <dbReference type="EMBL" id="RKT74439.1"/>
    </source>
</evidence>
<comment type="caution">
    <text evidence="2">The sequence shown here is derived from an EMBL/GenBank/DDBJ whole genome shotgun (WGS) entry which is preliminary data.</text>
</comment>
<gene>
    <name evidence="2" type="ORF">DFJ66_7796</name>
</gene>
<evidence type="ECO:0000313" key="3">
    <source>
        <dbReference type="Proteomes" id="UP000272729"/>
    </source>
</evidence>
<sequence>MGKRGPAPKPTSLRVLHGDRPDRINTREPVPPDAEVEPPDWLFDSARAIRDRLAPRLVARKVLTVWDADAFAILCQAVARYRAATTLLNSSALLVQGSGGLVKNPTTTLGTANDLALRLHATGDHRAARDLDEDTLARYRRVLGEDHPDTLRTGRNLVSVLRDLDQHDQADALQTWIDNTAKSRRSWTNRRPASTTGPSCSRHHELPVMPLADRLPARQAQADERVVEHLPTGSTVGRPTHRELGGDPVTDTAADKPTITDLLAVDLSGAVSALAAWSPWIPFDLLPAAAPRSPGVYLAATTAGLVYIGMAGDRRGAGLRGRMTAYCTGKAAVSGLGRAVLDRALNDAAFLARRLDALTAGHRLDAKSWAALAMREAGLWLCWTTTPDRATAVDLEHRVLTATREQHLWNLRRH</sequence>
<organism evidence="2 3">
    <name type="scientific">Saccharothrix variisporea</name>
    <dbReference type="NCBI Taxonomy" id="543527"/>
    <lineage>
        <taxon>Bacteria</taxon>
        <taxon>Bacillati</taxon>
        <taxon>Actinomycetota</taxon>
        <taxon>Actinomycetes</taxon>
        <taxon>Pseudonocardiales</taxon>
        <taxon>Pseudonocardiaceae</taxon>
        <taxon>Saccharothrix</taxon>
    </lineage>
</organism>
<proteinExistence type="predicted"/>
<reference evidence="2 3" key="1">
    <citation type="submission" date="2018-10" db="EMBL/GenBank/DDBJ databases">
        <title>Sequencing the genomes of 1000 actinobacteria strains.</title>
        <authorList>
            <person name="Klenk H.-P."/>
        </authorList>
    </citation>
    <scope>NUCLEOTIDE SEQUENCE [LARGE SCALE GENOMIC DNA]</scope>
    <source>
        <strain evidence="2 3">DSM 43911</strain>
    </source>
</reference>
<dbReference type="InterPro" id="IPR011990">
    <property type="entry name" value="TPR-like_helical_dom_sf"/>
</dbReference>
<dbReference type="Pfam" id="PF13374">
    <property type="entry name" value="TPR_10"/>
    <property type="match status" value="1"/>
</dbReference>